<keyword evidence="2" id="KW-1185">Reference proteome</keyword>
<evidence type="ECO:0000313" key="2">
    <source>
        <dbReference type="Proteomes" id="UP000799754"/>
    </source>
</evidence>
<comment type="caution">
    <text evidence="1">The sequence shown here is derived from an EMBL/GenBank/DDBJ whole genome shotgun (WGS) entry which is preliminary data.</text>
</comment>
<protein>
    <submittedName>
        <fullName evidence="1">Uncharacterized protein</fullName>
    </submittedName>
</protein>
<reference evidence="1" key="1">
    <citation type="journal article" date="2020" name="Stud. Mycol.">
        <title>101 Dothideomycetes genomes: a test case for predicting lifestyles and emergence of pathogens.</title>
        <authorList>
            <person name="Haridas S."/>
            <person name="Albert R."/>
            <person name="Binder M."/>
            <person name="Bloem J."/>
            <person name="Labutti K."/>
            <person name="Salamov A."/>
            <person name="Andreopoulos B."/>
            <person name="Baker S."/>
            <person name="Barry K."/>
            <person name="Bills G."/>
            <person name="Bluhm B."/>
            <person name="Cannon C."/>
            <person name="Castanera R."/>
            <person name="Culley D."/>
            <person name="Daum C."/>
            <person name="Ezra D."/>
            <person name="Gonzalez J."/>
            <person name="Henrissat B."/>
            <person name="Kuo A."/>
            <person name="Liang C."/>
            <person name="Lipzen A."/>
            <person name="Lutzoni F."/>
            <person name="Magnuson J."/>
            <person name="Mondo S."/>
            <person name="Nolan M."/>
            <person name="Ohm R."/>
            <person name="Pangilinan J."/>
            <person name="Park H.-J."/>
            <person name="Ramirez L."/>
            <person name="Alfaro M."/>
            <person name="Sun H."/>
            <person name="Tritt A."/>
            <person name="Yoshinaga Y."/>
            <person name="Zwiers L.-H."/>
            <person name="Turgeon B."/>
            <person name="Goodwin S."/>
            <person name="Spatafora J."/>
            <person name="Crous P."/>
            <person name="Grigoriev I."/>
        </authorList>
    </citation>
    <scope>NUCLEOTIDE SEQUENCE</scope>
    <source>
        <strain evidence="1">CBS 525.71</strain>
    </source>
</reference>
<sequence>MRSSGGIVEGSQMSTKSTFVILTWLAANNNPPSHTSWNLMEPHGIPWNIMESHGTSWNIMEPHGTSWNLIYQPTCRGPTSTTINRTPRTVTTATE</sequence>
<dbReference type="Proteomes" id="UP000799754">
    <property type="component" value="Unassembled WGS sequence"/>
</dbReference>
<evidence type="ECO:0000313" key="1">
    <source>
        <dbReference type="EMBL" id="KAF2624122.1"/>
    </source>
</evidence>
<gene>
    <name evidence="1" type="ORF">BU25DRAFT_161857</name>
</gene>
<accession>A0ACB6RQX9</accession>
<proteinExistence type="predicted"/>
<organism evidence="1 2">
    <name type="scientific">Macroventuria anomochaeta</name>
    <dbReference type="NCBI Taxonomy" id="301207"/>
    <lineage>
        <taxon>Eukaryota</taxon>
        <taxon>Fungi</taxon>
        <taxon>Dikarya</taxon>
        <taxon>Ascomycota</taxon>
        <taxon>Pezizomycotina</taxon>
        <taxon>Dothideomycetes</taxon>
        <taxon>Pleosporomycetidae</taxon>
        <taxon>Pleosporales</taxon>
        <taxon>Pleosporineae</taxon>
        <taxon>Didymellaceae</taxon>
        <taxon>Macroventuria</taxon>
    </lineage>
</organism>
<name>A0ACB6RQX9_9PLEO</name>
<dbReference type="EMBL" id="MU006732">
    <property type="protein sequence ID" value="KAF2624122.1"/>
    <property type="molecule type" value="Genomic_DNA"/>
</dbReference>